<feature type="region of interest" description="Disordered" evidence="1">
    <location>
        <begin position="24"/>
        <end position="84"/>
    </location>
</feature>
<feature type="compositionally biased region" description="Basic and acidic residues" evidence="1">
    <location>
        <begin position="45"/>
        <end position="84"/>
    </location>
</feature>
<proteinExistence type="predicted"/>
<comment type="caution">
    <text evidence="3">The sequence shown here is derived from an EMBL/GenBank/DDBJ whole genome shotgun (WGS) entry which is preliminary data.</text>
</comment>
<gene>
    <name evidence="3" type="ORF">ACFPOE_07540</name>
</gene>
<evidence type="ECO:0000256" key="2">
    <source>
        <dbReference type="SAM" id="SignalP"/>
    </source>
</evidence>
<evidence type="ECO:0000256" key="1">
    <source>
        <dbReference type="SAM" id="MobiDB-lite"/>
    </source>
</evidence>
<keyword evidence="2" id="KW-0732">Signal</keyword>
<feature type="signal peptide" evidence="2">
    <location>
        <begin position="1"/>
        <end position="17"/>
    </location>
</feature>
<protein>
    <submittedName>
        <fullName evidence="3">Uncharacterized protein</fullName>
    </submittedName>
</protein>
<evidence type="ECO:0000313" key="3">
    <source>
        <dbReference type="EMBL" id="MFC5497381.1"/>
    </source>
</evidence>
<keyword evidence="4" id="KW-1185">Reference proteome</keyword>
<dbReference type="EMBL" id="JBHSMF010000006">
    <property type="protein sequence ID" value="MFC5497381.1"/>
    <property type="molecule type" value="Genomic_DNA"/>
</dbReference>
<reference evidence="4" key="1">
    <citation type="journal article" date="2019" name="Int. J. Syst. Evol. Microbiol.">
        <title>The Global Catalogue of Microorganisms (GCM) 10K type strain sequencing project: providing services to taxonomists for standard genome sequencing and annotation.</title>
        <authorList>
            <consortium name="The Broad Institute Genomics Platform"/>
            <consortium name="The Broad Institute Genome Sequencing Center for Infectious Disease"/>
            <person name="Wu L."/>
            <person name="Ma J."/>
        </authorList>
    </citation>
    <scope>NUCLEOTIDE SEQUENCE [LARGE SCALE GENOMIC DNA]</scope>
    <source>
        <strain evidence="4">CCUG 57401</strain>
    </source>
</reference>
<feature type="compositionally biased region" description="Pro residues" evidence="1">
    <location>
        <begin position="24"/>
        <end position="35"/>
    </location>
</feature>
<dbReference type="RefSeq" id="WP_376849429.1">
    <property type="nucleotide sequence ID" value="NZ_JBHSMF010000006.1"/>
</dbReference>
<evidence type="ECO:0000313" key="4">
    <source>
        <dbReference type="Proteomes" id="UP001596037"/>
    </source>
</evidence>
<organism evidence="3 4">
    <name type="scientific">Caenimonas terrae</name>
    <dbReference type="NCBI Taxonomy" id="696074"/>
    <lineage>
        <taxon>Bacteria</taxon>
        <taxon>Pseudomonadati</taxon>
        <taxon>Pseudomonadota</taxon>
        <taxon>Betaproteobacteria</taxon>
        <taxon>Burkholderiales</taxon>
        <taxon>Comamonadaceae</taxon>
        <taxon>Caenimonas</taxon>
    </lineage>
</organism>
<sequence>MRMLFLILALAGGAAVAQIPPAVPEPTPPMVPTIRPPVGAASRAARNEDFARERALRAAEKAEDRADAQARQKETARKLRRMER</sequence>
<feature type="chain" id="PRO_5046242421" evidence="2">
    <location>
        <begin position="18"/>
        <end position="84"/>
    </location>
</feature>
<dbReference type="Proteomes" id="UP001596037">
    <property type="component" value="Unassembled WGS sequence"/>
</dbReference>
<accession>A0ABW0NBQ1</accession>
<name>A0ABW0NBQ1_9BURK</name>